<sequence length="323" mass="35903">MPNEVQTVRGPINVDDLGTTLMHEHVFIVDPDVLRNWGEHWDEEVRIADAVSKLQAAKDLGIDTIVDPTVIGLGRYIPWVQRVNEQVDINIVPATGVYSFGEIRHFFEHRGPGLLLDMPEPMTELFVRDIKDGIGDTGVKAAFLKHVIEETGLTPGQTRIATAVCEAHQETGAPITVHTNSAHEMGRVAIDFYEKHNVDLTKVVIGHAGDSNDLDYLRFIADKGAIIGCDRFGLDIYNPTDQRVATIAALCKEGYADRIVLAHDVSCYLDYFPGKQQEAIAQIAPNWHLGHITNDVLPALRESGVTDDQINQMMVETPKRYFS</sequence>
<dbReference type="AlphaFoldDB" id="A0A7L4YLW4"/>
<dbReference type="KEGG" id="eke:EK0264_08270"/>
<comment type="cofactor">
    <cofactor evidence="4">
        <name>a divalent metal cation</name>
        <dbReference type="ChEBI" id="CHEBI:60240"/>
    </cofactor>
    <text evidence="4">Binds 2 divalent metal cations per subunit.</text>
</comment>
<dbReference type="PANTHER" id="PTHR10819">
    <property type="entry name" value="PHOSPHOTRIESTERASE-RELATED"/>
    <property type="match status" value="1"/>
</dbReference>
<dbReference type="Proteomes" id="UP000463857">
    <property type="component" value="Chromosome"/>
</dbReference>
<dbReference type="PROSITE" id="PS51347">
    <property type="entry name" value="PHOSPHOTRIESTERASE_2"/>
    <property type="match status" value="1"/>
</dbReference>
<feature type="binding site" description="via carbamate group" evidence="4">
    <location>
        <position position="145"/>
    </location>
    <ligand>
        <name>Zn(2+)</name>
        <dbReference type="ChEBI" id="CHEBI:29105"/>
        <label>1</label>
    </ligand>
</feature>
<evidence type="ECO:0000313" key="7">
    <source>
        <dbReference type="Proteomes" id="UP000463857"/>
    </source>
</evidence>
<evidence type="ECO:0000256" key="3">
    <source>
        <dbReference type="PIRSR" id="PIRSR601559-50"/>
    </source>
</evidence>
<dbReference type="PANTHER" id="PTHR10819:SF3">
    <property type="entry name" value="PHOSPHOTRIESTERASE-RELATED PROTEIN"/>
    <property type="match status" value="1"/>
</dbReference>
<feature type="binding site" evidence="4">
    <location>
        <position position="264"/>
    </location>
    <ligand>
        <name>Zn(2+)</name>
        <dbReference type="ChEBI" id="CHEBI:29105"/>
        <label>1</label>
    </ligand>
</feature>
<dbReference type="RefSeq" id="WP_159544596.1">
    <property type="nucleotide sequence ID" value="NZ_CP047156.1"/>
</dbReference>
<feature type="binding site" evidence="4">
    <location>
        <position position="25"/>
    </location>
    <ligand>
        <name>Zn(2+)</name>
        <dbReference type="ChEBI" id="CHEBI:29105"/>
        <label>1</label>
    </ligand>
</feature>
<keyword evidence="1 4" id="KW-0479">Metal-binding</keyword>
<evidence type="ECO:0000256" key="2">
    <source>
        <dbReference type="ARBA" id="ARBA00022801"/>
    </source>
</evidence>
<evidence type="ECO:0000313" key="6">
    <source>
        <dbReference type="EMBL" id="QHC00275.1"/>
    </source>
</evidence>
<comment type="similarity">
    <text evidence="5">Belongs to the metallo-dependent hydrolases superfamily. Phosphotriesterase family.</text>
</comment>
<dbReference type="Gene3D" id="3.20.20.140">
    <property type="entry name" value="Metal-dependent hydrolases"/>
    <property type="match status" value="1"/>
</dbReference>
<protein>
    <submittedName>
        <fullName evidence="6">Phosphotriesterase-related protein</fullName>
    </submittedName>
</protein>
<dbReference type="GO" id="GO:0008270">
    <property type="term" value="F:zinc ion binding"/>
    <property type="evidence" value="ECO:0007669"/>
    <property type="project" value="InterPro"/>
</dbReference>
<dbReference type="InParanoid" id="A0A7L4YLW4"/>
<keyword evidence="2" id="KW-0378">Hydrolase</keyword>
<evidence type="ECO:0000256" key="4">
    <source>
        <dbReference type="PIRSR" id="PIRSR601559-51"/>
    </source>
</evidence>
<dbReference type="PROSITE" id="PS01322">
    <property type="entry name" value="PHOSPHOTRIESTERASE_1"/>
    <property type="match status" value="1"/>
</dbReference>
<feature type="binding site" evidence="4">
    <location>
        <position position="207"/>
    </location>
    <ligand>
        <name>Zn(2+)</name>
        <dbReference type="ChEBI" id="CHEBI:29105"/>
        <label>2</label>
    </ligand>
</feature>
<dbReference type="SUPFAM" id="SSF51556">
    <property type="entry name" value="Metallo-dependent hydrolases"/>
    <property type="match status" value="1"/>
</dbReference>
<accession>A0A7L4YLW4</accession>
<keyword evidence="7" id="KW-1185">Reference proteome</keyword>
<dbReference type="Pfam" id="PF02126">
    <property type="entry name" value="PTE"/>
    <property type="match status" value="1"/>
</dbReference>
<feature type="modified residue" description="N6-carboxylysine" evidence="3 5">
    <location>
        <position position="145"/>
    </location>
</feature>
<evidence type="ECO:0000256" key="5">
    <source>
        <dbReference type="PROSITE-ProRule" id="PRU00679"/>
    </source>
</evidence>
<name>A0A7L4YLW4_9ACTN</name>
<dbReference type="FunCoup" id="A0A7L4YLW4">
    <property type="interactions" value="12"/>
</dbReference>
<dbReference type="InterPro" id="IPR017947">
    <property type="entry name" value="AryldialkylPase_Zn-BS"/>
</dbReference>
<feature type="binding site" description="via carbamate group" evidence="4">
    <location>
        <position position="145"/>
    </location>
    <ligand>
        <name>Zn(2+)</name>
        <dbReference type="ChEBI" id="CHEBI:29105"/>
        <label>2</label>
    </ligand>
</feature>
<gene>
    <name evidence="6" type="ORF">EK0264_08270</name>
</gene>
<feature type="binding site" evidence="4">
    <location>
        <position position="178"/>
    </location>
    <ligand>
        <name>Zn(2+)</name>
        <dbReference type="ChEBI" id="CHEBI:29105"/>
        <label>2</label>
    </ligand>
</feature>
<reference evidence="6 7" key="1">
    <citation type="journal article" date="2018" name="Int. J. Syst. Evol. Microbiol.">
        <title>Epidermidibacterium keratini gen. nov., sp. nov., a member of the family Sporichthyaceae, isolated from keratin epidermis.</title>
        <authorList>
            <person name="Lee D.G."/>
            <person name="Trujillo M.E."/>
            <person name="Kang S."/>
            <person name="Nam J.J."/>
            <person name="Kim Y.J."/>
        </authorList>
    </citation>
    <scope>NUCLEOTIDE SEQUENCE [LARGE SCALE GENOMIC DNA]</scope>
    <source>
        <strain evidence="6 7">EPI-7</strain>
    </source>
</reference>
<dbReference type="InterPro" id="IPR001559">
    <property type="entry name" value="Phosphotriesterase"/>
</dbReference>
<evidence type="ECO:0000256" key="1">
    <source>
        <dbReference type="ARBA" id="ARBA00022723"/>
    </source>
</evidence>
<organism evidence="6 7">
    <name type="scientific">Epidermidibacterium keratini</name>
    <dbReference type="NCBI Taxonomy" id="1891644"/>
    <lineage>
        <taxon>Bacteria</taxon>
        <taxon>Bacillati</taxon>
        <taxon>Actinomycetota</taxon>
        <taxon>Actinomycetes</taxon>
        <taxon>Sporichthyales</taxon>
        <taxon>Sporichthyaceae</taxon>
        <taxon>Epidermidibacterium</taxon>
    </lineage>
</organism>
<feature type="binding site" evidence="4">
    <location>
        <position position="23"/>
    </location>
    <ligand>
        <name>Zn(2+)</name>
        <dbReference type="ChEBI" id="CHEBI:29105"/>
        <label>1</label>
    </ligand>
</feature>
<dbReference type="GO" id="GO:0016788">
    <property type="term" value="F:hydrolase activity, acting on ester bonds"/>
    <property type="evidence" value="ECO:0007669"/>
    <property type="project" value="InterPro"/>
</dbReference>
<dbReference type="EMBL" id="CP047156">
    <property type="protein sequence ID" value="QHC00275.1"/>
    <property type="molecule type" value="Genomic_DNA"/>
</dbReference>
<dbReference type="OrthoDB" id="9795018at2"/>
<dbReference type="InterPro" id="IPR032466">
    <property type="entry name" value="Metal_Hydrolase"/>
</dbReference>
<proteinExistence type="inferred from homology"/>